<organism evidence="5">
    <name type="scientific">Culex tarsalis</name>
    <name type="common">Encephalitis mosquito</name>
    <dbReference type="NCBI Taxonomy" id="7177"/>
    <lineage>
        <taxon>Eukaryota</taxon>
        <taxon>Metazoa</taxon>
        <taxon>Ecdysozoa</taxon>
        <taxon>Arthropoda</taxon>
        <taxon>Hexapoda</taxon>
        <taxon>Insecta</taxon>
        <taxon>Pterygota</taxon>
        <taxon>Neoptera</taxon>
        <taxon>Endopterygota</taxon>
        <taxon>Diptera</taxon>
        <taxon>Nematocera</taxon>
        <taxon>Culicoidea</taxon>
        <taxon>Culicidae</taxon>
        <taxon>Culicinae</taxon>
        <taxon>Culicini</taxon>
        <taxon>Culex</taxon>
        <taxon>Culex</taxon>
    </lineage>
</organism>
<dbReference type="PANTHER" id="PTHR11008:SF39">
    <property type="entry name" value="CIRCADIAN CLOCK-CONTROLLED PROTEIN-LIKE PROTEIN"/>
    <property type="match status" value="1"/>
</dbReference>
<evidence type="ECO:0000256" key="4">
    <source>
        <dbReference type="SAM" id="SignalP"/>
    </source>
</evidence>
<dbReference type="InterPro" id="IPR038606">
    <property type="entry name" value="To_sf"/>
</dbReference>
<reference evidence="5" key="1">
    <citation type="submission" date="2017-01" db="EMBL/GenBank/DDBJ databases">
        <title>A deep insight into the sialotranscriptome of adult male and female Cluex tarsalis mosquitoes.</title>
        <authorList>
            <person name="Ribeiro J.M."/>
            <person name="Moreira F."/>
            <person name="Bernard K.A."/>
            <person name="Calvo E."/>
        </authorList>
    </citation>
    <scope>NUCLEOTIDE SEQUENCE</scope>
    <source>
        <strain evidence="5">Kern County</strain>
        <tissue evidence="5">Salivary glands</tissue>
    </source>
</reference>
<sequence length="247" mass="27890">MKHVVAGCMLLVLLNLEFSYAYLEPVLSVCKRKDPNLDKCIQDVVERIRPNVATGNYGSSNVLPKLEPVVIEKIRIERGNTFAANFSNLVIGGAGQFVIKKLKINLDDRKINVSVILPSLDVKGKYSLNMNILVLRIAGKGDISVTLNETKAILRMEYFTERVGDRDLLRFRPIDLKLKFDKARFYLTNLFNGDPTLERVGNDAINENPMVLLDEVKESFEQNLSEKFTEIANSLVKDADLDEIFPV</sequence>
<dbReference type="FunFam" id="3.15.10.30:FF:000001">
    <property type="entry name" value="Takeout-like protein 1"/>
    <property type="match status" value="1"/>
</dbReference>
<dbReference type="GO" id="GO:0007623">
    <property type="term" value="P:circadian rhythm"/>
    <property type="evidence" value="ECO:0007669"/>
    <property type="project" value="UniProtKB-ARBA"/>
</dbReference>
<evidence type="ECO:0000256" key="1">
    <source>
        <dbReference type="ARBA" id="ARBA00022729"/>
    </source>
</evidence>
<proteinExistence type="inferred from homology"/>
<keyword evidence="2" id="KW-0090">Biological rhythms</keyword>
<evidence type="ECO:0000256" key="3">
    <source>
        <dbReference type="ARBA" id="ARBA00060902"/>
    </source>
</evidence>
<accession>A0A1Q3FK83</accession>
<dbReference type="SMART" id="SM00700">
    <property type="entry name" value="JHBP"/>
    <property type="match status" value="1"/>
</dbReference>
<name>A0A1Q3FK83_CULTA</name>
<dbReference type="GO" id="GO:0005615">
    <property type="term" value="C:extracellular space"/>
    <property type="evidence" value="ECO:0007669"/>
    <property type="project" value="TreeGrafter"/>
</dbReference>
<evidence type="ECO:0000313" key="5">
    <source>
        <dbReference type="EMBL" id="JAV27987.1"/>
    </source>
</evidence>
<dbReference type="Pfam" id="PF06585">
    <property type="entry name" value="JHBP"/>
    <property type="match status" value="1"/>
</dbReference>
<feature type="signal peptide" evidence="4">
    <location>
        <begin position="1"/>
        <end position="21"/>
    </location>
</feature>
<dbReference type="EMBL" id="GFDL01007058">
    <property type="protein sequence ID" value="JAV27987.1"/>
    <property type="molecule type" value="Transcribed_RNA"/>
</dbReference>
<dbReference type="AlphaFoldDB" id="A0A1Q3FK83"/>
<feature type="chain" id="PRO_5012456396" evidence="4">
    <location>
        <begin position="22"/>
        <end position="247"/>
    </location>
</feature>
<keyword evidence="1 4" id="KW-0732">Signal</keyword>
<dbReference type="Gene3D" id="3.15.10.30">
    <property type="entry name" value="Haemolymph juvenile hormone binding protein"/>
    <property type="match status" value="1"/>
</dbReference>
<comment type="similarity">
    <text evidence="3">Belongs to the TO family.</text>
</comment>
<protein>
    <submittedName>
        <fullName evidence="5">Putative hemolymph juvenile hormone binding protein</fullName>
    </submittedName>
</protein>
<dbReference type="PANTHER" id="PTHR11008">
    <property type="entry name" value="PROTEIN TAKEOUT-LIKE PROTEIN"/>
    <property type="match status" value="1"/>
</dbReference>
<dbReference type="InterPro" id="IPR010562">
    <property type="entry name" value="Haemolymph_juvenile_hormone-bd"/>
</dbReference>
<evidence type="ECO:0000256" key="2">
    <source>
        <dbReference type="ARBA" id="ARBA00023108"/>
    </source>
</evidence>